<gene>
    <name evidence="2" type="ORF">BPS26883_03676</name>
</gene>
<dbReference type="EMBL" id="CABVPP010000027">
    <property type="protein sequence ID" value="VWB77128.1"/>
    <property type="molecule type" value="Genomic_DNA"/>
</dbReference>
<proteinExistence type="predicted"/>
<protein>
    <recommendedName>
        <fullName evidence="4">PAAR domain-containing protein</fullName>
    </recommendedName>
</protein>
<evidence type="ECO:0008006" key="4">
    <source>
        <dbReference type="Google" id="ProtNLM"/>
    </source>
</evidence>
<dbReference type="PROSITE" id="PS01098">
    <property type="entry name" value="LIPASE_GDSL_SER"/>
    <property type="match status" value="1"/>
</dbReference>
<dbReference type="InterPro" id="IPR008265">
    <property type="entry name" value="Lipase_GDSL_AS"/>
</dbReference>
<reference evidence="2 3" key="1">
    <citation type="submission" date="2019-09" db="EMBL/GenBank/DDBJ databases">
        <authorList>
            <person name="Depoorter E."/>
        </authorList>
    </citation>
    <scope>NUCLEOTIDE SEQUENCE [LARGE SCALE GENOMIC DNA]</scope>
    <source>
        <strain evidence="2">LMG 26883</strain>
    </source>
</reference>
<evidence type="ECO:0000313" key="2">
    <source>
        <dbReference type="EMBL" id="VWB77128.1"/>
    </source>
</evidence>
<feature type="region of interest" description="Disordered" evidence="1">
    <location>
        <begin position="1"/>
        <end position="64"/>
    </location>
</feature>
<dbReference type="Pfam" id="PF05488">
    <property type="entry name" value="PAAR_motif"/>
    <property type="match status" value="1"/>
</dbReference>
<accession>A0A6P2MB75</accession>
<evidence type="ECO:0000313" key="3">
    <source>
        <dbReference type="Proteomes" id="UP000494162"/>
    </source>
</evidence>
<name>A0A6P2MB75_9BURK</name>
<dbReference type="CDD" id="cd14744">
    <property type="entry name" value="PAAR_CT_2"/>
    <property type="match status" value="1"/>
</dbReference>
<sequence>MVRATDLARRTTQRSGVPPASSALAALGRRGHTPQTTQSVNCRQRDGGAGCQKWRPSPRALQVRPSGWRNRSTWRDLKRLEQYRDGPLHRATTIETFREGPNMNRRIAVVGDSLSSGGTIRSYDGPRFLVRGHQVALIGGSAFCSACQSTGIIAKAGGPYRLKFQGEVALDGDIVLCGCSTPPSIVAELADQAWCDDRLKGLGEVVSSRTATGGVRSLKKGAFDEQIKAATDGSIPVGPDGYPYYIETADGRIHSGVLDASGELPRINTGDESGNYTVYWGDEAIAKKYCGVSHA</sequence>
<dbReference type="GO" id="GO:0006629">
    <property type="term" value="P:lipid metabolic process"/>
    <property type="evidence" value="ECO:0007669"/>
    <property type="project" value="InterPro"/>
</dbReference>
<dbReference type="AlphaFoldDB" id="A0A6P2MB75"/>
<dbReference type="GO" id="GO:0016298">
    <property type="term" value="F:lipase activity"/>
    <property type="evidence" value="ECO:0007669"/>
    <property type="project" value="InterPro"/>
</dbReference>
<dbReference type="Proteomes" id="UP000494162">
    <property type="component" value="Unassembled WGS sequence"/>
</dbReference>
<dbReference type="InterPro" id="IPR008727">
    <property type="entry name" value="PAAR_motif"/>
</dbReference>
<evidence type="ECO:0000256" key="1">
    <source>
        <dbReference type="SAM" id="MobiDB-lite"/>
    </source>
</evidence>
<organism evidence="2 3">
    <name type="scientific">Burkholderia pseudomultivorans</name>
    <dbReference type="NCBI Taxonomy" id="1207504"/>
    <lineage>
        <taxon>Bacteria</taxon>
        <taxon>Pseudomonadati</taxon>
        <taxon>Pseudomonadota</taxon>
        <taxon>Betaproteobacteria</taxon>
        <taxon>Burkholderiales</taxon>
        <taxon>Burkholderiaceae</taxon>
        <taxon>Burkholderia</taxon>
        <taxon>Burkholderia cepacia complex</taxon>
    </lineage>
</organism>
<feature type="compositionally biased region" description="Polar residues" evidence="1">
    <location>
        <begin position="33"/>
        <end position="42"/>
    </location>
</feature>